<feature type="coiled-coil region" evidence="1">
    <location>
        <begin position="490"/>
        <end position="548"/>
    </location>
</feature>
<evidence type="ECO:0000313" key="5">
    <source>
        <dbReference type="Proteomes" id="UP000000226"/>
    </source>
</evidence>
<dbReference type="OMA" id="DDQVIWK"/>
<evidence type="ECO:0000259" key="3">
    <source>
        <dbReference type="Pfam" id="PF10536"/>
    </source>
</evidence>
<evidence type="ECO:0000313" key="4">
    <source>
        <dbReference type="EMBL" id="ESW06701.1"/>
    </source>
</evidence>
<keyword evidence="1" id="KW-0175">Coiled coil</keyword>
<dbReference type="PANTHER" id="PTHR46033:SF8">
    <property type="entry name" value="PROTEIN MAINTENANCE OF MERISTEMS-LIKE"/>
    <property type="match status" value="1"/>
</dbReference>
<organism evidence="4 5">
    <name type="scientific">Phaseolus vulgaris</name>
    <name type="common">Kidney bean</name>
    <name type="synonym">French bean</name>
    <dbReference type="NCBI Taxonomy" id="3885"/>
    <lineage>
        <taxon>Eukaryota</taxon>
        <taxon>Viridiplantae</taxon>
        <taxon>Streptophyta</taxon>
        <taxon>Embryophyta</taxon>
        <taxon>Tracheophyta</taxon>
        <taxon>Spermatophyta</taxon>
        <taxon>Magnoliopsida</taxon>
        <taxon>eudicotyledons</taxon>
        <taxon>Gunneridae</taxon>
        <taxon>Pentapetalae</taxon>
        <taxon>rosids</taxon>
        <taxon>fabids</taxon>
        <taxon>Fabales</taxon>
        <taxon>Fabaceae</taxon>
        <taxon>Papilionoideae</taxon>
        <taxon>50 kb inversion clade</taxon>
        <taxon>NPAAA clade</taxon>
        <taxon>indigoferoid/millettioid clade</taxon>
        <taxon>Phaseoleae</taxon>
        <taxon>Phaseolus</taxon>
    </lineage>
</organism>
<dbReference type="PANTHER" id="PTHR46033">
    <property type="entry name" value="PROTEIN MAIN-LIKE 2"/>
    <property type="match status" value="1"/>
</dbReference>
<dbReference type="Pfam" id="PF10536">
    <property type="entry name" value="PMD"/>
    <property type="match status" value="1"/>
</dbReference>
<dbReference type="Gramene" id="ESW06701">
    <property type="protein sequence ID" value="ESW06701"/>
    <property type="gene ID" value="PHAVU_010G069700g"/>
</dbReference>
<proteinExistence type="predicted"/>
<keyword evidence="5" id="KW-1185">Reference proteome</keyword>
<feature type="compositionally biased region" description="Low complexity" evidence="2">
    <location>
        <begin position="305"/>
        <end position="321"/>
    </location>
</feature>
<reference evidence="5" key="1">
    <citation type="journal article" date="2014" name="Nat. Genet.">
        <title>A reference genome for common bean and genome-wide analysis of dual domestications.</title>
        <authorList>
            <person name="Schmutz J."/>
            <person name="McClean P.E."/>
            <person name="Mamidi S."/>
            <person name="Wu G.A."/>
            <person name="Cannon S.B."/>
            <person name="Grimwood J."/>
            <person name="Jenkins J."/>
            <person name="Shu S."/>
            <person name="Song Q."/>
            <person name="Chavarro C."/>
            <person name="Torres-Torres M."/>
            <person name="Geffroy V."/>
            <person name="Moghaddam S.M."/>
            <person name="Gao D."/>
            <person name="Abernathy B."/>
            <person name="Barry K."/>
            <person name="Blair M."/>
            <person name="Brick M.A."/>
            <person name="Chovatia M."/>
            <person name="Gepts P."/>
            <person name="Goodstein D.M."/>
            <person name="Gonzales M."/>
            <person name="Hellsten U."/>
            <person name="Hyten D.L."/>
            <person name="Jia G."/>
            <person name="Kelly J.D."/>
            <person name="Kudrna D."/>
            <person name="Lee R."/>
            <person name="Richard M.M."/>
            <person name="Miklas P.N."/>
            <person name="Osorno J.M."/>
            <person name="Rodrigues J."/>
            <person name="Thareau V."/>
            <person name="Urrea C.A."/>
            <person name="Wang M."/>
            <person name="Yu Y."/>
            <person name="Zhang M."/>
            <person name="Wing R.A."/>
            <person name="Cregan P.B."/>
            <person name="Rokhsar D.S."/>
            <person name="Jackson S.A."/>
        </authorList>
    </citation>
    <scope>NUCLEOTIDE SEQUENCE [LARGE SCALE GENOMIC DNA]</scope>
    <source>
        <strain evidence="5">cv. G19833</strain>
    </source>
</reference>
<evidence type="ECO:0000256" key="1">
    <source>
        <dbReference type="SAM" id="Coils"/>
    </source>
</evidence>
<name>V7AR69_PHAVU</name>
<dbReference type="InterPro" id="IPR044824">
    <property type="entry name" value="MAIN-like"/>
</dbReference>
<accession>V7AR69</accession>
<dbReference type="GO" id="GO:0010073">
    <property type="term" value="P:meristem maintenance"/>
    <property type="evidence" value="ECO:0007669"/>
    <property type="project" value="InterPro"/>
</dbReference>
<dbReference type="InterPro" id="IPR019557">
    <property type="entry name" value="AminoTfrase-like_pln_mobile"/>
</dbReference>
<dbReference type="eggNOG" id="ENOG502QR1U">
    <property type="taxonomic scope" value="Eukaryota"/>
</dbReference>
<feature type="domain" description="Aminotransferase-like plant mobile" evidence="3">
    <location>
        <begin position="50"/>
        <end position="277"/>
    </location>
</feature>
<dbReference type="OrthoDB" id="684301at2759"/>
<dbReference type="AlphaFoldDB" id="V7AR69"/>
<gene>
    <name evidence="4" type="ORF">PHAVU_010G069700g</name>
</gene>
<dbReference type="EMBL" id="CM002297">
    <property type="protein sequence ID" value="ESW06701.1"/>
    <property type="molecule type" value="Genomic_DNA"/>
</dbReference>
<dbReference type="Proteomes" id="UP000000226">
    <property type="component" value="Chromosome 10"/>
</dbReference>
<feature type="region of interest" description="Disordered" evidence="2">
    <location>
        <begin position="303"/>
        <end position="359"/>
    </location>
</feature>
<protein>
    <recommendedName>
        <fullName evidence="3">Aminotransferase-like plant mobile domain-containing protein</fullName>
    </recommendedName>
</protein>
<sequence length="569" mass="64781">MRKSARLSAIGLAQAPEPTKPFSTRFTLRSYAKRVQLLTPEQRSAISRAGFGNLLSVPNYLLNKVFLTELMEAWSCEGRAFVLRSGGEIRMTLLDAALILGLPVTGNPVNLTEQEAFSDLEESYGATKVKRKVAMSFLENRLDSIGDAVSDDFLRSFLLYTIGTFLASNDGKVDSRFLRFLGDLGEVSGFAWGAVVVDDLCQWLDKRKEQRVQYVGGCLIFLQTWSYEHFDVAARPQLQDHDFTFPRMCRWDNIKSNQRQQCTSWFKELDDDQVIWKLQLTSGELQIEIIKEALELIGDNKELQSAESRSTSTPSSVSDADSGFRHSINSEVYREDEDNMENQVVEDTPTRSSTSHEKYRKQTNLGDLVVLDTPPNLISCDKVRGEQERDPVVVVEDSLTTISIADEVRGDNGEKLIVEDTPPDVTICDKVRREQEMNLENLGLVVEDTPTTISFSDEVGGDQEFKSEKLFVENTPPKLSFYDDDIRQKNVTLEEENTELKVKTDQLMEENELLRTQILSNTQFEEQNAELKKELDLLREENRILRLSINSFLDRMDRHILDFESNATE</sequence>
<dbReference type="STRING" id="3885.V7AR69"/>
<evidence type="ECO:0000256" key="2">
    <source>
        <dbReference type="SAM" id="MobiDB-lite"/>
    </source>
</evidence>